<evidence type="ECO:0000256" key="1">
    <source>
        <dbReference type="SAM" id="Phobius"/>
    </source>
</evidence>
<evidence type="ECO:0000313" key="4">
    <source>
        <dbReference type="Proteomes" id="UP000051221"/>
    </source>
</evidence>
<keyword evidence="1" id="KW-1133">Transmembrane helix</keyword>
<dbReference type="EMBL" id="LKHS01000017">
    <property type="protein sequence ID" value="KQH84673.1"/>
    <property type="molecule type" value="Genomic_DNA"/>
</dbReference>
<dbReference type="AlphaFoldDB" id="A0A0Q2M9C9"/>
<dbReference type="InterPro" id="IPR012495">
    <property type="entry name" value="TadE-like_dom"/>
</dbReference>
<proteinExistence type="predicted"/>
<name>A0A0Q2M9C9_VIBFU</name>
<feature type="domain" description="TadE-like" evidence="2">
    <location>
        <begin position="15"/>
        <end position="57"/>
    </location>
</feature>
<sequence length="176" mass="18912">MKPEFLTYRLIRQRGSVAIETVCLMPVIIILLFAVIHYSMIFFAANLFDYAAKESIRQSIAYVDEACYFDYASSDCSDTQVLNNVSGVIRDNAIGVIQGVTHGKGASLGSLFGVTLPDSLITISAIESGGCCEVTISLPNYQETPFLPTGMIDGLLPGDGSVFPTEITASAVLKLN</sequence>
<dbReference type="OrthoDB" id="5904775at2"/>
<evidence type="ECO:0000259" key="2">
    <source>
        <dbReference type="Pfam" id="PF07811"/>
    </source>
</evidence>
<keyword evidence="1" id="KW-0812">Transmembrane</keyword>
<dbReference type="Pfam" id="PF07811">
    <property type="entry name" value="TadE"/>
    <property type="match status" value="1"/>
</dbReference>
<accession>A0A0Q2M9C9</accession>
<dbReference type="InParanoid" id="A0A0Q2M9C9"/>
<keyword evidence="1" id="KW-0472">Membrane</keyword>
<gene>
    <name evidence="3" type="ORF">AMR76_17600</name>
</gene>
<evidence type="ECO:0000313" key="3">
    <source>
        <dbReference type="EMBL" id="KQH84673.1"/>
    </source>
</evidence>
<keyword evidence="4" id="KW-1185">Reference proteome</keyword>
<dbReference type="Proteomes" id="UP000051221">
    <property type="component" value="Unassembled WGS sequence"/>
</dbReference>
<organism evidence="3 4">
    <name type="scientific">Vibrio furnissii</name>
    <dbReference type="NCBI Taxonomy" id="29494"/>
    <lineage>
        <taxon>Bacteria</taxon>
        <taxon>Pseudomonadati</taxon>
        <taxon>Pseudomonadota</taxon>
        <taxon>Gammaproteobacteria</taxon>
        <taxon>Vibrionales</taxon>
        <taxon>Vibrionaceae</taxon>
        <taxon>Vibrio</taxon>
    </lineage>
</organism>
<comment type="caution">
    <text evidence="3">The sequence shown here is derived from an EMBL/GenBank/DDBJ whole genome shotgun (WGS) entry which is preliminary data.</text>
</comment>
<feature type="transmembrane region" description="Helical" evidence="1">
    <location>
        <begin position="21"/>
        <end position="48"/>
    </location>
</feature>
<protein>
    <recommendedName>
        <fullName evidence="2">TadE-like domain-containing protein</fullName>
    </recommendedName>
</protein>
<reference evidence="3 4" key="1">
    <citation type="submission" date="2015-08" db="EMBL/GenBank/DDBJ databases">
        <title>Antibacterial properties of a collection of Vibrionaceae strains.</title>
        <authorList>
            <person name="Giubergia S."/>
        </authorList>
    </citation>
    <scope>NUCLEOTIDE SEQUENCE [LARGE SCALE GENOMIC DNA]</scope>
    <source>
        <strain evidence="3 4">S0821</strain>
    </source>
</reference>